<dbReference type="Gene3D" id="3.80.10.10">
    <property type="entry name" value="Ribonuclease Inhibitor"/>
    <property type="match status" value="2"/>
</dbReference>
<reference evidence="6" key="2">
    <citation type="submission" date="2021-01" db="UniProtKB">
        <authorList>
            <consortium name="EnsemblPlants"/>
        </authorList>
    </citation>
    <scope>IDENTIFICATION</scope>
</reference>
<dbReference type="SUPFAM" id="SSF56112">
    <property type="entry name" value="Protein kinase-like (PK-like)"/>
    <property type="match status" value="1"/>
</dbReference>
<dbReference type="EnsemblPlants" id="QL03p023118:mrna">
    <property type="protein sequence ID" value="QL03p023118:mrna"/>
    <property type="gene ID" value="QL03p023118"/>
</dbReference>
<dbReference type="EMBL" id="LRBV02000003">
    <property type="status" value="NOT_ANNOTATED_CDS"/>
    <property type="molecule type" value="Genomic_DNA"/>
</dbReference>
<evidence type="ECO:0000256" key="3">
    <source>
        <dbReference type="ARBA" id="ARBA00022729"/>
    </source>
</evidence>
<protein>
    <submittedName>
        <fullName evidence="6">Uncharacterized protein</fullName>
    </submittedName>
</protein>
<keyword evidence="3" id="KW-0732">Signal</keyword>
<dbReference type="FunFam" id="3.80.10.10:FF:000383">
    <property type="entry name" value="Leucine-rich repeat receptor protein kinase EMS1"/>
    <property type="match status" value="1"/>
</dbReference>
<evidence type="ECO:0000256" key="5">
    <source>
        <dbReference type="ARBA" id="ARBA00023170"/>
    </source>
</evidence>
<dbReference type="PANTHER" id="PTHR48053">
    <property type="entry name" value="LEUCINE RICH REPEAT FAMILY PROTEIN, EXPRESSED"/>
    <property type="match status" value="1"/>
</dbReference>
<dbReference type="OMA" id="HESKIMD"/>
<dbReference type="SUPFAM" id="SSF52058">
    <property type="entry name" value="L domain-like"/>
    <property type="match status" value="1"/>
</dbReference>
<evidence type="ECO:0000313" key="6">
    <source>
        <dbReference type="EnsemblPlants" id="QL03p023118:mrna"/>
    </source>
</evidence>
<dbReference type="PRINTS" id="PR00019">
    <property type="entry name" value="LEURICHRPT"/>
</dbReference>
<accession>A0A7N2L6Q2</accession>
<evidence type="ECO:0000256" key="1">
    <source>
        <dbReference type="ARBA" id="ARBA00004479"/>
    </source>
</evidence>
<evidence type="ECO:0000256" key="2">
    <source>
        <dbReference type="ARBA" id="ARBA00022614"/>
    </source>
</evidence>
<dbReference type="GO" id="GO:0016020">
    <property type="term" value="C:membrane"/>
    <property type="evidence" value="ECO:0007669"/>
    <property type="project" value="UniProtKB-SubCell"/>
</dbReference>
<keyword evidence="7" id="KW-1185">Reference proteome</keyword>
<dbReference type="InterPro" id="IPR051716">
    <property type="entry name" value="Plant_RL_S/T_kinase"/>
</dbReference>
<keyword evidence="2" id="KW-0433">Leucine-rich repeat</keyword>
<dbReference type="InParanoid" id="A0A7N2L6Q2"/>
<dbReference type="AlphaFoldDB" id="A0A7N2L6Q2"/>
<sequence length="211" mass="23454">MGKLQKLERLMVTDNLFSGEIPDIFCNLTWLYELDMANNSDSLPNEFGHLRQLQIMDICGNQLSGNIPAITEKYSILQRLNIARNKITGSIPKSLENLAAPKRLDLSSNNLSGLMRTELENLNALQVLNLSFNSLERGVPKNEYSLGGKASTSGDVYSFGILLLGMIIAKKPTDGIFPEGLSINKLISKVHESKIMDIADPRLFKDNEPFL</sequence>
<dbReference type="Pfam" id="PF13855">
    <property type="entry name" value="LRR_8"/>
    <property type="match status" value="1"/>
</dbReference>
<dbReference type="Gramene" id="QL03p023118:mrna">
    <property type="protein sequence ID" value="QL03p023118:mrna"/>
    <property type="gene ID" value="QL03p023118"/>
</dbReference>
<comment type="subcellular location">
    <subcellularLocation>
        <location evidence="1">Membrane</location>
        <topology evidence="1">Single-pass type I membrane protein</topology>
    </subcellularLocation>
</comment>
<dbReference type="InterPro" id="IPR001611">
    <property type="entry name" value="Leu-rich_rpt"/>
</dbReference>
<dbReference type="InterPro" id="IPR032675">
    <property type="entry name" value="LRR_dom_sf"/>
</dbReference>
<dbReference type="Gene3D" id="1.10.510.10">
    <property type="entry name" value="Transferase(Phosphotransferase) domain 1"/>
    <property type="match status" value="1"/>
</dbReference>
<evidence type="ECO:0000256" key="4">
    <source>
        <dbReference type="ARBA" id="ARBA00022737"/>
    </source>
</evidence>
<keyword evidence="5" id="KW-0675">Receptor</keyword>
<name>A0A7N2L6Q2_QUELO</name>
<proteinExistence type="predicted"/>
<evidence type="ECO:0000313" key="7">
    <source>
        <dbReference type="Proteomes" id="UP000594261"/>
    </source>
</evidence>
<dbReference type="InterPro" id="IPR011009">
    <property type="entry name" value="Kinase-like_dom_sf"/>
</dbReference>
<dbReference type="Pfam" id="PF00560">
    <property type="entry name" value="LRR_1"/>
    <property type="match status" value="2"/>
</dbReference>
<keyword evidence="4" id="KW-0677">Repeat</keyword>
<organism evidence="6 7">
    <name type="scientific">Quercus lobata</name>
    <name type="common">Valley oak</name>
    <dbReference type="NCBI Taxonomy" id="97700"/>
    <lineage>
        <taxon>Eukaryota</taxon>
        <taxon>Viridiplantae</taxon>
        <taxon>Streptophyta</taxon>
        <taxon>Embryophyta</taxon>
        <taxon>Tracheophyta</taxon>
        <taxon>Spermatophyta</taxon>
        <taxon>Magnoliopsida</taxon>
        <taxon>eudicotyledons</taxon>
        <taxon>Gunneridae</taxon>
        <taxon>Pentapetalae</taxon>
        <taxon>rosids</taxon>
        <taxon>fabids</taxon>
        <taxon>Fagales</taxon>
        <taxon>Fagaceae</taxon>
        <taxon>Quercus</taxon>
    </lineage>
</organism>
<dbReference type="Proteomes" id="UP000594261">
    <property type="component" value="Chromosome 3"/>
</dbReference>
<reference evidence="6 7" key="1">
    <citation type="journal article" date="2016" name="G3 (Bethesda)">
        <title>First Draft Assembly and Annotation of the Genome of a California Endemic Oak Quercus lobata Nee (Fagaceae).</title>
        <authorList>
            <person name="Sork V.L."/>
            <person name="Fitz-Gibbon S.T."/>
            <person name="Puiu D."/>
            <person name="Crepeau M."/>
            <person name="Gugger P.F."/>
            <person name="Sherman R."/>
            <person name="Stevens K."/>
            <person name="Langley C.H."/>
            <person name="Pellegrini M."/>
            <person name="Salzberg S.L."/>
        </authorList>
    </citation>
    <scope>NUCLEOTIDE SEQUENCE [LARGE SCALE GENOMIC DNA]</scope>
    <source>
        <strain evidence="6 7">cv. SW786</strain>
    </source>
</reference>
<dbReference type="PANTHER" id="PTHR48053:SF71">
    <property type="entry name" value="LEUCINE RICH REPEAT FAMILY PROTEIN, EXPRESSED"/>
    <property type="match status" value="1"/>
</dbReference>